<feature type="region of interest" description="Disordered" evidence="1">
    <location>
        <begin position="24"/>
        <end position="94"/>
    </location>
</feature>
<dbReference type="AlphaFoldDB" id="A0A3D8QHI6"/>
<evidence type="ECO:0000313" key="2">
    <source>
        <dbReference type="EMBL" id="RDW60884.1"/>
    </source>
</evidence>
<accession>A0A3D8QHI6</accession>
<sequence>MASDTAIEELDADIMGPDYLDITTPPANQLFNKRTYEDMLLSPSKRARTNNKVEEEKTSEFSTACNNSTADDSSNEDSSKEDNSNDQAKPPPNEDIFTEFQQEVRKQNRGEVNFELEQSLYDALQHQIREQLRHEVTTNITEGMRNRMRENAENTVRKELERRYMFAEAFHLKKQWDEKMGSQTRMVARIGRNGEQETVDDYFCDPSHRKAAVEIIRRSDPESEVIKACYAPKPHEALEFDSPLLAPSSQSRKLLAVIVQLAETAPMTYDDAVNTMQDIELGNRQEIFRCIASHPYYIEAEKKQKHCIKMQLVYYMHRHFTSQISVLTGAHIPEATRELVYLQLGSDHVFPTKDNLRLALPSVLTKKNKELWEEITAPRKNKIKLRLNRNRKVIEDEDEE</sequence>
<protein>
    <submittedName>
        <fullName evidence="2">Uncharacterized protein</fullName>
    </submittedName>
</protein>
<comment type="caution">
    <text evidence="2">The sequence shown here is derived from an EMBL/GenBank/DDBJ whole genome shotgun (WGS) entry which is preliminary data.</text>
</comment>
<dbReference type="OrthoDB" id="3546225at2759"/>
<keyword evidence="3" id="KW-1185">Reference proteome</keyword>
<organism evidence="2 3">
    <name type="scientific">Coleophoma cylindrospora</name>
    <dbReference type="NCBI Taxonomy" id="1849047"/>
    <lineage>
        <taxon>Eukaryota</taxon>
        <taxon>Fungi</taxon>
        <taxon>Dikarya</taxon>
        <taxon>Ascomycota</taxon>
        <taxon>Pezizomycotina</taxon>
        <taxon>Leotiomycetes</taxon>
        <taxon>Helotiales</taxon>
        <taxon>Dermateaceae</taxon>
        <taxon>Coleophoma</taxon>
    </lineage>
</organism>
<feature type="compositionally biased region" description="Polar residues" evidence="1">
    <location>
        <begin position="60"/>
        <end position="70"/>
    </location>
</feature>
<evidence type="ECO:0000313" key="3">
    <source>
        <dbReference type="Proteomes" id="UP000256645"/>
    </source>
</evidence>
<dbReference type="Proteomes" id="UP000256645">
    <property type="component" value="Unassembled WGS sequence"/>
</dbReference>
<proteinExistence type="predicted"/>
<gene>
    <name evidence="2" type="ORF">BP6252_12267</name>
</gene>
<name>A0A3D8QHI6_9HELO</name>
<reference evidence="2 3" key="1">
    <citation type="journal article" date="2018" name="IMA Fungus">
        <title>IMA Genome-F 9: Draft genome sequence of Annulohypoxylon stygium, Aspergillus mulundensis, Berkeleyomyces basicola (syn. Thielaviopsis basicola), Ceratocystis smalleyi, two Cercospora beticola strains, Coleophoma cylindrospora, Fusarium fracticaudum, Phialophora cf. hyalina, and Morchella septimelata.</title>
        <authorList>
            <person name="Wingfield B.D."/>
            <person name="Bills G.F."/>
            <person name="Dong Y."/>
            <person name="Huang W."/>
            <person name="Nel W.J."/>
            <person name="Swalarsk-Parry B.S."/>
            <person name="Vaghefi N."/>
            <person name="Wilken P.M."/>
            <person name="An Z."/>
            <person name="de Beer Z.W."/>
            <person name="De Vos L."/>
            <person name="Chen L."/>
            <person name="Duong T.A."/>
            <person name="Gao Y."/>
            <person name="Hammerbacher A."/>
            <person name="Kikkert J.R."/>
            <person name="Li Y."/>
            <person name="Li H."/>
            <person name="Li K."/>
            <person name="Li Q."/>
            <person name="Liu X."/>
            <person name="Ma X."/>
            <person name="Naidoo K."/>
            <person name="Pethybridge S.J."/>
            <person name="Sun J."/>
            <person name="Steenkamp E.T."/>
            <person name="van der Nest M.A."/>
            <person name="van Wyk S."/>
            <person name="Wingfield M.J."/>
            <person name="Xiong C."/>
            <person name="Yue Q."/>
            <person name="Zhang X."/>
        </authorList>
    </citation>
    <scope>NUCLEOTIDE SEQUENCE [LARGE SCALE GENOMIC DNA]</scope>
    <source>
        <strain evidence="2 3">BP6252</strain>
    </source>
</reference>
<evidence type="ECO:0000256" key="1">
    <source>
        <dbReference type="SAM" id="MobiDB-lite"/>
    </source>
</evidence>
<dbReference type="EMBL" id="PDLM01000015">
    <property type="protein sequence ID" value="RDW60884.1"/>
    <property type="molecule type" value="Genomic_DNA"/>
</dbReference>